<dbReference type="OrthoDB" id="2533941at2"/>
<evidence type="ECO:0000256" key="1">
    <source>
        <dbReference type="ARBA" id="ARBA00023239"/>
    </source>
</evidence>
<keyword evidence="1" id="KW-0456">Lyase</keyword>
<gene>
    <name evidence="3" type="ORF">FE784_33870</name>
</gene>
<dbReference type="AlphaFoldDB" id="A0A5C4SYM0"/>
<dbReference type="InterPro" id="IPR032465">
    <property type="entry name" value="ACMSD"/>
</dbReference>
<dbReference type="GO" id="GO:0005737">
    <property type="term" value="C:cytoplasm"/>
    <property type="evidence" value="ECO:0007669"/>
    <property type="project" value="TreeGrafter"/>
</dbReference>
<keyword evidence="4" id="KW-1185">Reference proteome</keyword>
<organism evidence="3 4">
    <name type="scientific">Paenibacillus hemerocallicola</name>
    <dbReference type="NCBI Taxonomy" id="1172614"/>
    <lineage>
        <taxon>Bacteria</taxon>
        <taxon>Bacillati</taxon>
        <taxon>Bacillota</taxon>
        <taxon>Bacilli</taxon>
        <taxon>Bacillales</taxon>
        <taxon>Paenibacillaceae</taxon>
        <taxon>Paenibacillus</taxon>
    </lineage>
</organism>
<dbReference type="InterPro" id="IPR032466">
    <property type="entry name" value="Metal_Hydrolase"/>
</dbReference>
<dbReference type="GO" id="GO:0019748">
    <property type="term" value="P:secondary metabolic process"/>
    <property type="evidence" value="ECO:0007669"/>
    <property type="project" value="TreeGrafter"/>
</dbReference>
<comment type="caution">
    <text evidence="3">The sequence shown here is derived from an EMBL/GenBank/DDBJ whole genome shotgun (WGS) entry which is preliminary data.</text>
</comment>
<dbReference type="InterPro" id="IPR006680">
    <property type="entry name" value="Amidohydro-rel"/>
</dbReference>
<dbReference type="RefSeq" id="WP_139606681.1">
    <property type="nucleotide sequence ID" value="NZ_VDCQ01000072.1"/>
</dbReference>
<evidence type="ECO:0000313" key="3">
    <source>
        <dbReference type="EMBL" id="TNJ61596.1"/>
    </source>
</evidence>
<protein>
    <submittedName>
        <fullName evidence="3">Amidohydrolase</fullName>
    </submittedName>
</protein>
<name>A0A5C4SYM0_9BACL</name>
<dbReference type="SUPFAM" id="SSF51556">
    <property type="entry name" value="Metallo-dependent hydrolases"/>
    <property type="match status" value="1"/>
</dbReference>
<dbReference type="PANTHER" id="PTHR21240">
    <property type="entry name" value="2-AMINO-3-CARBOXYLMUCONATE-6-SEMIALDEHYDE DECARBOXYLASE"/>
    <property type="match status" value="1"/>
</dbReference>
<keyword evidence="3" id="KW-0378">Hydrolase</keyword>
<evidence type="ECO:0000313" key="4">
    <source>
        <dbReference type="Proteomes" id="UP000307943"/>
    </source>
</evidence>
<dbReference type="Proteomes" id="UP000307943">
    <property type="component" value="Unassembled WGS sequence"/>
</dbReference>
<dbReference type="PANTHER" id="PTHR21240:SF28">
    <property type="entry name" value="ISO-OROTATE DECARBOXYLASE (EUROFUNG)"/>
    <property type="match status" value="1"/>
</dbReference>
<dbReference type="GO" id="GO:0016831">
    <property type="term" value="F:carboxy-lyase activity"/>
    <property type="evidence" value="ECO:0007669"/>
    <property type="project" value="InterPro"/>
</dbReference>
<reference evidence="3 4" key="1">
    <citation type="submission" date="2019-05" db="EMBL/GenBank/DDBJ databases">
        <title>We sequenced the genome of Paenibacillus hemerocallicola KCTC 33185 for further insight into its adaptation and study the phylogeny of Paenibacillus.</title>
        <authorList>
            <person name="Narsing Rao M.P."/>
        </authorList>
    </citation>
    <scope>NUCLEOTIDE SEQUENCE [LARGE SCALE GENOMIC DNA]</scope>
    <source>
        <strain evidence="3 4">KCTC 33185</strain>
    </source>
</reference>
<evidence type="ECO:0000259" key="2">
    <source>
        <dbReference type="Pfam" id="PF04909"/>
    </source>
</evidence>
<proteinExistence type="predicted"/>
<dbReference type="EMBL" id="VDCQ01000072">
    <property type="protein sequence ID" value="TNJ61596.1"/>
    <property type="molecule type" value="Genomic_DNA"/>
</dbReference>
<sequence length="348" mass="38882">MSATMKKIDVDVHNALKSPRDIYPYFPQPWKSQGAGLPTSGYPSPIDFKRENSIPPSGGPAASDADYIVQHLIEPNDIEFAIMTGHYFDVSALVDPDHAAAIASAYNDYMANDWLPKHASFRGTIVVATQDPFQAVREIDRMAERSSMAAVVLSTAQPGLLGQRRFHPIYEAAARHGLPIAIHPGADGGGGTYPPTPSGYPTHFMEYHLRTSQSFLGHMISLVCEGVPEKFPNLKFAMLGGGVSWVPHLLWRLDKNYKALRSTVPWLKRFPSEYIRDHFLFSANPLEEAYDPQNMLDLFNMIDAENVLLYSSDYPNRDDGTATNLLNRLSPEARKKIVYDNAKKLYRL</sequence>
<accession>A0A5C4SYM0</accession>
<dbReference type="Gene3D" id="3.20.20.140">
    <property type="entry name" value="Metal-dependent hydrolases"/>
    <property type="match status" value="1"/>
</dbReference>
<dbReference type="Pfam" id="PF04909">
    <property type="entry name" value="Amidohydro_2"/>
    <property type="match status" value="1"/>
</dbReference>
<dbReference type="GO" id="GO:0016787">
    <property type="term" value="F:hydrolase activity"/>
    <property type="evidence" value="ECO:0007669"/>
    <property type="project" value="UniProtKB-KW"/>
</dbReference>
<feature type="domain" description="Amidohydrolase-related" evidence="2">
    <location>
        <begin position="55"/>
        <end position="348"/>
    </location>
</feature>